<accession>G4TF76</accession>
<feature type="compositionally biased region" description="Basic and acidic residues" evidence="1">
    <location>
        <begin position="55"/>
        <end position="70"/>
    </location>
</feature>
<dbReference type="InParanoid" id="G4TF76"/>
<dbReference type="eggNOG" id="KOG1968">
    <property type="taxonomic scope" value="Eukaryota"/>
</dbReference>
<feature type="compositionally biased region" description="Acidic residues" evidence="1">
    <location>
        <begin position="316"/>
        <end position="345"/>
    </location>
</feature>
<dbReference type="PANTHER" id="PTHR23389">
    <property type="entry name" value="CHROMOSOME TRANSMISSION FIDELITY FACTOR 18"/>
    <property type="match status" value="1"/>
</dbReference>
<reference evidence="2 3" key="1">
    <citation type="journal article" date="2011" name="PLoS Pathog.">
        <title>Endophytic Life Strategies Decoded by Genome and Transcriptome Analyses of the Mutualistic Root Symbiont Piriformospora indica.</title>
        <authorList>
            <person name="Zuccaro A."/>
            <person name="Lahrmann U."/>
            <person name="Guldener U."/>
            <person name="Langen G."/>
            <person name="Pfiffi S."/>
            <person name="Biedenkopf D."/>
            <person name="Wong P."/>
            <person name="Samans B."/>
            <person name="Grimm C."/>
            <person name="Basiewicz M."/>
            <person name="Murat C."/>
            <person name="Martin F."/>
            <person name="Kogel K.H."/>
        </authorList>
    </citation>
    <scope>NUCLEOTIDE SEQUENCE [LARGE SCALE GENOMIC DNA]</scope>
    <source>
        <strain evidence="2 3">DSM 11827</strain>
    </source>
</reference>
<dbReference type="GO" id="GO:0003677">
    <property type="term" value="F:DNA binding"/>
    <property type="evidence" value="ECO:0007669"/>
    <property type="project" value="TreeGrafter"/>
</dbReference>
<feature type="compositionally biased region" description="Polar residues" evidence="1">
    <location>
        <begin position="27"/>
        <end position="52"/>
    </location>
</feature>
<dbReference type="SUPFAM" id="SSF52540">
    <property type="entry name" value="P-loop containing nucleoside triphosphate hydrolases"/>
    <property type="match status" value="1"/>
</dbReference>
<evidence type="ECO:0008006" key="4">
    <source>
        <dbReference type="Google" id="ProtNLM"/>
    </source>
</evidence>
<dbReference type="HOGENOM" id="CLU_014669_1_0_1"/>
<dbReference type="Proteomes" id="UP000007148">
    <property type="component" value="Unassembled WGS sequence"/>
</dbReference>
<feature type="compositionally biased region" description="Polar residues" evidence="1">
    <location>
        <begin position="1"/>
        <end position="12"/>
    </location>
</feature>
<comment type="caution">
    <text evidence="2">The sequence shown here is derived from an EMBL/GenBank/DDBJ whole genome shotgun (WGS) entry which is preliminary data.</text>
</comment>
<sequence length="886" mass="97760">MAEISLQTTQPKISGFFTKPTGEHASGVQNTPQILVTAPTQPDLSGSLSSTRPLDVSEDKVDSQESHPAREVIVIEDSPVKPTAVEPLPSIDTISKNKKEDSNASSLLTSAKPTKPVHPFFAARVPPITSTSKHASKSSKVVPVVANGDYFPWPNHEFAHVGYSSTRDRLPHVFETQKHKSPQGITKTSSDLSQFVDLTLQHRTLLRSEYYINKETAIEEIPAEHRRIPAVARILNEEHVIGPNHQLWNDKFAPKRAEHVLQNQEQAIYLKSWLQMLEVQLESTNPIDAPRGVKRSRPAILRDVAKRKRRRRNSEDSDEIEDFIVEDDEDDGGNLDLQSYDDLDDDLRSIGDDLPRTATTTSTPLSSRSNSPLPPAFIFSSLGTRSRPSARRIAESSPVSTPEPGHPAIIPATSPKFVKFEERLANTIVLCGPCGSGKTAAVYACSEELQWKVFEFYPGIGKRSGSAFMNELGGAGENHRVGGTVVMDNENAGQHQAQSLGFLTSPSKKKNGVAAMSPISDVLPTQVEVRQSLILVEEADILYQSDTNFWPTLINFIRKSRRPVILTCNDVRLIPVDDLPLQMVLYFNPCDASLGTSYLQAIAIAEGRLVKRECTQACMEGSIYYPIKVDIPDQPMHPLPSEQPLFQHDLKKAINALQFHLAVNNTGERIEDNDVALLSAVTPEDTRYRPQSSNEEMDELRALGVALDAVSLSDALIDRRAKVTLEAQSIDRYGPSGDDIQGHMLLSKVAAPEEVANSVLCPRDEDMALWVASHAEVQLKQRGSVQLAKRGVVPRAVEMVSGEGESVPGLEDSMQLATRRREYQARIVQALDEKITLQGCLLPSEGCVLDYVPYMMEMARGEHGGWGWMSTEGRGTLLAERLVLPT</sequence>
<feature type="region of interest" description="Disordered" evidence="1">
    <location>
        <begin position="305"/>
        <end position="408"/>
    </location>
</feature>
<protein>
    <recommendedName>
        <fullName evidence="4">AAA+ ATPase domain-containing protein</fullName>
    </recommendedName>
</protein>
<organism evidence="2 3">
    <name type="scientific">Serendipita indica (strain DSM 11827)</name>
    <name type="common">Root endophyte fungus</name>
    <name type="synonym">Piriformospora indica</name>
    <dbReference type="NCBI Taxonomy" id="1109443"/>
    <lineage>
        <taxon>Eukaryota</taxon>
        <taxon>Fungi</taxon>
        <taxon>Dikarya</taxon>
        <taxon>Basidiomycota</taxon>
        <taxon>Agaricomycotina</taxon>
        <taxon>Agaricomycetes</taxon>
        <taxon>Sebacinales</taxon>
        <taxon>Serendipitaceae</taxon>
        <taxon>Serendipita</taxon>
    </lineage>
</organism>
<dbReference type="OrthoDB" id="9996895at2759"/>
<proteinExistence type="predicted"/>
<name>G4TF76_SERID</name>
<dbReference type="InterPro" id="IPR027417">
    <property type="entry name" value="P-loop_NTPase"/>
</dbReference>
<evidence type="ECO:0000313" key="2">
    <source>
        <dbReference type="EMBL" id="CCA69957.1"/>
    </source>
</evidence>
<feature type="compositionally biased region" description="Low complexity" evidence="1">
    <location>
        <begin position="356"/>
        <end position="371"/>
    </location>
</feature>
<dbReference type="Gene3D" id="3.40.50.300">
    <property type="entry name" value="P-loop containing nucleotide triphosphate hydrolases"/>
    <property type="match status" value="1"/>
</dbReference>
<dbReference type="PANTHER" id="PTHR23389:SF21">
    <property type="entry name" value="ATPASE FAMILY AAA DOMAIN-CONTAINING PROTEIN 5"/>
    <property type="match status" value="1"/>
</dbReference>
<evidence type="ECO:0000256" key="1">
    <source>
        <dbReference type="SAM" id="MobiDB-lite"/>
    </source>
</evidence>
<feature type="region of interest" description="Disordered" evidence="1">
    <location>
        <begin position="1"/>
        <end position="111"/>
    </location>
</feature>
<gene>
    <name evidence="2" type="ORF">PIIN_03897</name>
</gene>
<dbReference type="AlphaFoldDB" id="G4TF76"/>
<dbReference type="GO" id="GO:0005634">
    <property type="term" value="C:nucleus"/>
    <property type="evidence" value="ECO:0007669"/>
    <property type="project" value="TreeGrafter"/>
</dbReference>
<dbReference type="EMBL" id="CAFZ01000068">
    <property type="protein sequence ID" value="CCA69957.1"/>
    <property type="molecule type" value="Genomic_DNA"/>
</dbReference>
<feature type="compositionally biased region" description="Basic and acidic residues" evidence="1">
    <location>
        <begin position="346"/>
        <end position="355"/>
    </location>
</feature>
<evidence type="ECO:0000313" key="3">
    <source>
        <dbReference type="Proteomes" id="UP000007148"/>
    </source>
</evidence>
<keyword evidence="3" id="KW-1185">Reference proteome</keyword>
<dbReference type="STRING" id="1109443.G4TF76"/>